<sequence>MPSDSSSPTPIVVLDSFRDTIAAHLAKNQLDAAGIPCFLSNENRPYGPALGSVRLFVRAPDVAAAQEVLHARRAFMHAMPPEEPVADPGAAPRCPRCHHTDVVCRHQPQPTDNLFVKLRLWLLAPQKPQCHCFTCGLEFERE</sequence>
<dbReference type="RefSeq" id="WP_183401711.1">
    <property type="nucleotide sequence ID" value="NZ_JACHGG010000001.1"/>
</dbReference>
<dbReference type="AlphaFoldDB" id="A0A7W9T089"/>
<dbReference type="Proteomes" id="UP000532746">
    <property type="component" value="Unassembled WGS sequence"/>
</dbReference>
<keyword evidence="3" id="KW-1185">Reference proteome</keyword>
<comment type="caution">
    <text evidence="2">The sequence shown here is derived from an EMBL/GenBank/DDBJ whole genome shotgun (WGS) entry which is preliminary data.</text>
</comment>
<name>A0A7W9T089_9BACT</name>
<dbReference type="InterPro" id="IPR018551">
    <property type="entry name" value="DUF2007"/>
</dbReference>
<evidence type="ECO:0000313" key="3">
    <source>
        <dbReference type="Proteomes" id="UP000532746"/>
    </source>
</evidence>
<proteinExistence type="predicted"/>
<feature type="domain" description="DUF2007" evidence="1">
    <location>
        <begin position="17"/>
        <end position="70"/>
    </location>
</feature>
<organism evidence="2 3">
    <name type="scientific">Hymenobacter luteus</name>
    <dbReference type="NCBI Taxonomy" id="1411122"/>
    <lineage>
        <taxon>Bacteria</taxon>
        <taxon>Pseudomonadati</taxon>
        <taxon>Bacteroidota</taxon>
        <taxon>Cytophagia</taxon>
        <taxon>Cytophagales</taxon>
        <taxon>Hymenobacteraceae</taxon>
        <taxon>Hymenobacter</taxon>
    </lineage>
</organism>
<dbReference type="EMBL" id="JACHGG010000001">
    <property type="protein sequence ID" value="MBB6058129.1"/>
    <property type="molecule type" value="Genomic_DNA"/>
</dbReference>
<evidence type="ECO:0000259" key="1">
    <source>
        <dbReference type="Pfam" id="PF09413"/>
    </source>
</evidence>
<reference evidence="2 3" key="1">
    <citation type="submission" date="2020-08" db="EMBL/GenBank/DDBJ databases">
        <title>Genomic Encyclopedia of Type Strains, Phase IV (KMG-IV): sequencing the most valuable type-strain genomes for metagenomic binning, comparative biology and taxonomic classification.</title>
        <authorList>
            <person name="Goeker M."/>
        </authorList>
    </citation>
    <scope>NUCLEOTIDE SEQUENCE [LARGE SCALE GENOMIC DNA]</scope>
    <source>
        <strain evidence="2 3">DSM 26718</strain>
    </source>
</reference>
<dbReference type="SUPFAM" id="SSF54913">
    <property type="entry name" value="GlnB-like"/>
    <property type="match status" value="1"/>
</dbReference>
<evidence type="ECO:0000313" key="2">
    <source>
        <dbReference type="EMBL" id="MBB6058129.1"/>
    </source>
</evidence>
<gene>
    <name evidence="2" type="ORF">HNQ93_000959</name>
</gene>
<protein>
    <recommendedName>
        <fullName evidence="1">DUF2007 domain-containing protein</fullName>
    </recommendedName>
</protein>
<dbReference type="InterPro" id="IPR011322">
    <property type="entry name" value="N-reg_PII-like_a/b"/>
</dbReference>
<dbReference type="Pfam" id="PF09413">
    <property type="entry name" value="DUF2007"/>
    <property type="match status" value="1"/>
</dbReference>
<accession>A0A7W9T089</accession>